<evidence type="ECO:0000259" key="4">
    <source>
        <dbReference type="PROSITE" id="PS50208"/>
    </source>
</evidence>
<dbReference type="Gene3D" id="3.40.50.1460">
    <property type="match status" value="1"/>
</dbReference>
<name>A0ABP9DG85_9BACT</name>
<evidence type="ECO:0000313" key="6">
    <source>
        <dbReference type="Proteomes" id="UP001500298"/>
    </source>
</evidence>
<evidence type="ECO:0000313" key="5">
    <source>
        <dbReference type="EMBL" id="GAA4835590.1"/>
    </source>
</evidence>
<evidence type="ECO:0000256" key="1">
    <source>
        <dbReference type="ARBA" id="ARBA00010134"/>
    </source>
</evidence>
<dbReference type="SMART" id="SM00115">
    <property type="entry name" value="CASc"/>
    <property type="match status" value="1"/>
</dbReference>
<comment type="similarity">
    <text evidence="1">Belongs to the peptidase C14A family.</text>
</comment>
<dbReference type="Pfam" id="PF00656">
    <property type="entry name" value="Peptidase_C14"/>
    <property type="match status" value="1"/>
</dbReference>
<dbReference type="Pfam" id="PF12796">
    <property type="entry name" value="Ank_2"/>
    <property type="match status" value="2"/>
</dbReference>
<keyword evidence="3" id="KW-0732">Signal</keyword>
<feature type="repeat" description="ANK" evidence="2">
    <location>
        <begin position="60"/>
        <end position="92"/>
    </location>
</feature>
<dbReference type="InterPro" id="IPR015917">
    <property type="entry name" value="Pept_C14A"/>
</dbReference>
<dbReference type="InterPro" id="IPR029030">
    <property type="entry name" value="Caspase-like_dom_sf"/>
</dbReference>
<feature type="chain" id="PRO_5046968736" description="Caspase family p20 domain-containing protein" evidence="3">
    <location>
        <begin position="30"/>
        <end position="553"/>
    </location>
</feature>
<comment type="caution">
    <text evidence="5">The sequence shown here is derived from an EMBL/GenBank/DDBJ whole genome shotgun (WGS) entry which is preliminary data.</text>
</comment>
<dbReference type="PROSITE" id="PS50297">
    <property type="entry name" value="ANK_REP_REGION"/>
    <property type="match status" value="2"/>
</dbReference>
<feature type="repeat" description="ANK" evidence="2">
    <location>
        <begin position="26"/>
        <end position="58"/>
    </location>
</feature>
<dbReference type="InterPro" id="IPR011600">
    <property type="entry name" value="Pept_C14_caspase"/>
</dbReference>
<dbReference type="Proteomes" id="UP001500298">
    <property type="component" value="Unassembled WGS sequence"/>
</dbReference>
<proteinExistence type="inferred from homology"/>
<dbReference type="SUPFAM" id="SSF48403">
    <property type="entry name" value="Ankyrin repeat"/>
    <property type="match status" value="1"/>
</dbReference>
<sequence>MKIKCMTLQKTFIFIIAFTCISFLGNAQSALLQAVKDNNLTNVRFLHNQGAKLNVQDGELKITPLMVAVEQLHVEIVSFLLEKGADPNITDANKKAPLHYVFSAFDKAVREGDQEKALKKEKKTFQIVKLLLDYGANPNTELVGPSPLHLAAWLGLPKVGQILLEHGADINAQDNRLNTPLHYALYYQLKFKKNDYTQLIRSFYNHAVLPSQIPNMQAKIPNQIRSDNQRPEVLSIQSITPEKSKAIVRSNFDKGKFYPINLEIEVKDDYGVLSVQVNHSIAKEVRPNVYHASVLVPWETQHVTIDVMDVFSKKHSIQHQTSLTKNRKLALVIGVKDYEIISSLKNTLNDADSIANSLSNMGFDVIRVSNGVKSTIEEKIQEFTERMKYYNVTLFYYSGHGVQEKGVNYLIPKEATMSSHEKILEECVSINQVMKGMKSANNKLNILIMDACRESISNMALTRTSTYQYGLQPVEAPNGSIILYATAPGELSGDGSGNNGIFTASLLKFIKHDISIGTMFDKVCQDVVKKTQGKQTPWITKSFFEEFKLNVAM</sequence>
<evidence type="ECO:0000256" key="3">
    <source>
        <dbReference type="SAM" id="SignalP"/>
    </source>
</evidence>
<dbReference type="PROSITE" id="PS50088">
    <property type="entry name" value="ANK_REPEAT"/>
    <property type="match status" value="3"/>
</dbReference>
<dbReference type="PANTHER" id="PTHR22576">
    <property type="entry name" value="MUCOSA ASSOCIATED LYMPHOID TISSUE LYMPHOMA TRANSLOCATION PROTEIN 1/PARACASPASE"/>
    <property type="match status" value="1"/>
</dbReference>
<dbReference type="PANTHER" id="PTHR22576:SF37">
    <property type="entry name" value="MUCOSA-ASSOCIATED LYMPHOID TISSUE LYMPHOMA TRANSLOCATION PROTEIN 1"/>
    <property type="match status" value="1"/>
</dbReference>
<organism evidence="5 6">
    <name type="scientific">Algivirga pacifica</name>
    <dbReference type="NCBI Taxonomy" id="1162670"/>
    <lineage>
        <taxon>Bacteria</taxon>
        <taxon>Pseudomonadati</taxon>
        <taxon>Bacteroidota</taxon>
        <taxon>Cytophagia</taxon>
        <taxon>Cytophagales</taxon>
        <taxon>Flammeovirgaceae</taxon>
        <taxon>Algivirga</taxon>
    </lineage>
</organism>
<protein>
    <recommendedName>
        <fullName evidence="4">Caspase family p20 domain-containing protein</fullName>
    </recommendedName>
</protein>
<gene>
    <name evidence="5" type="ORF">GCM10023331_21070</name>
</gene>
<dbReference type="SMART" id="SM00248">
    <property type="entry name" value="ANK"/>
    <property type="match status" value="5"/>
</dbReference>
<dbReference type="InterPro" id="IPR001309">
    <property type="entry name" value="Pept_C14_p20"/>
</dbReference>
<dbReference type="Gene3D" id="1.25.40.20">
    <property type="entry name" value="Ankyrin repeat-containing domain"/>
    <property type="match status" value="2"/>
</dbReference>
<reference evidence="6" key="1">
    <citation type="journal article" date="2019" name="Int. J. Syst. Evol. Microbiol.">
        <title>The Global Catalogue of Microorganisms (GCM) 10K type strain sequencing project: providing services to taxonomists for standard genome sequencing and annotation.</title>
        <authorList>
            <consortium name="The Broad Institute Genomics Platform"/>
            <consortium name="The Broad Institute Genome Sequencing Center for Infectious Disease"/>
            <person name="Wu L."/>
            <person name="Ma J."/>
        </authorList>
    </citation>
    <scope>NUCLEOTIDE SEQUENCE [LARGE SCALE GENOMIC DNA]</scope>
    <source>
        <strain evidence="6">JCM 18326</strain>
    </source>
</reference>
<dbReference type="SUPFAM" id="SSF52129">
    <property type="entry name" value="Caspase-like"/>
    <property type="match status" value="1"/>
</dbReference>
<dbReference type="PROSITE" id="PS50208">
    <property type="entry name" value="CASPASE_P20"/>
    <property type="match status" value="1"/>
</dbReference>
<dbReference type="InterPro" id="IPR036770">
    <property type="entry name" value="Ankyrin_rpt-contain_sf"/>
</dbReference>
<feature type="repeat" description="ANK" evidence="2">
    <location>
        <begin position="143"/>
        <end position="175"/>
    </location>
</feature>
<feature type="signal peptide" evidence="3">
    <location>
        <begin position="1"/>
        <end position="29"/>
    </location>
</feature>
<keyword evidence="6" id="KW-1185">Reference proteome</keyword>
<feature type="domain" description="Caspase family p20" evidence="4">
    <location>
        <begin position="326"/>
        <end position="453"/>
    </location>
</feature>
<keyword evidence="2" id="KW-0040">ANK repeat</keyword>
<evidence type="ECO:0000256" key="2">
    <source>
        <dbReference type="PROSITE-ProRule" id="PRU00023"/>
    </source>
</evidence>
<accession>A0ABP9DG85</accession>
<dbReference type="InterPro" id="IPR002110">
    <property type="entry name" value="Ankyrin_rpt"/>
</dbReference>
<dbReference type="InterPro" id="IPR052039">
    <property type="entry name" value="Caspase-related_regulators"/>
</dbReference>
<dbReference type="EMBL" id="BAABJX010000032">
    <property type="protein sequence ID" value="GAA4835590.1"/>
    <property type="molecule type" value="Genomic_DNA"/>
</dbReference>